<protein>
    <submittedName>
        <fullName evidence="6">Glycosyltransferase family 2 protein</fullName>
    </submittedName>
</protein>
<evidence type="ECO:0000256" key="2">
    <source>
        <dbReference type="ARBA" id="ARBA00022676"/>
    </source>
</evidence>
<dbReference type="RefSeq" id="WP_066215040.1">
    <property type="nucleotide sequence ID" value="NZ_CP076133.1"/>
</dbReference>
<dbReference type="Gene3D" id="3.90.550.10">
    <property type="entry name" value="Spore Coat Polysaccharide Biosynthesis Protein SpsA, Chain A"/>
    <property type="match status" value="1"/>
</dbReference>
<keyword evidence="2" id="KW-0328">Glycosyltransferase</keyword>
<dbReference type="AlphaFoldDB" id="A0AAX1NEP1"/>
<keyword evidence="4" id="KW-0472">Membrane</keyword>
<dbReference type="KEGG" id="fya:KMW28_25960"/>
<keyword evidence="7" id="KW-1185">Reference proteome</keyword>
<evidence type="ECO:0000313" key="7">
    <source>
        <dbReference type="Proteomes" id="UP000678679"/>
    </source>
</evidence>
<evidence type="ECO:0000256" key="1">
    <source>
        <dbReference type="ARBA" id="ARBA00006739"/>
    </source>
</evidence>
<proteinExistence type="inferred from homology"/>
<evidence type="ECO:0000313" key="6">
    <source>
        <dbReference type="EMBL" id="QWG04343.1"/>
    </source>
</evidence>
<accession>A0AAX1NEP1</accession>
<evidence type="ECO:0000256" key="4">
    <source>
        <dbReference type="SAM" id="Phobius"/>
    </source>
</evidence>
<sequence>MEIQKGIISIITINFFNLEITLDMLRSIASLNRDDLEVIVVELGSEKCDKSPYIEVMNDVIVIHNKDNIGFSAGNNLGIDHAKGEFLYLVNNDTELSNSSIDPLVIALKDQKIGIVSPKIKYYDQKNIIQYAGYTLVNPYTGRNATIGNLEEDHHQYDDIYETGYIHGAAMMTTREHLEKVGKMPLEFFLYYEELDWTSSFHKHKLKSLFVGEAEILHKESMSVGKDSPLKEYFIARNRIIFMRKSSNVVSFFIFFVFCFLFSLPKRLFNLIIEPNKYTLIKPLLTGYYDALHYIINPKKLQPNKGLMFR</sequence>
<keyword evidence="3" id="KW-0808">Transferase</keyword>
<dbReference type="EMBL" id="CP076133">
    <property type="protein sequence ID" value="QWG04343.1"/>
    <property type="molecule type" value="Genomic_DNA"/>
</dbReference>
<comment type="similarity">
    <text evidence="1">Belongs to the glycosyltransferase 2 family.</text>
</comment>
<dbReference type="PANTHER" id="PTHR43179:SF12">
    <property type="entry name" value="GALACTOFURANOSYLTRANSFERASE GLFT2"/>
    <property type="match status" value="1"/>
</dbReference>
<evidence type="ECO:0000256" key="3">
    <source>
        <dbReference type="ARBA" id="ARBA00022679"/>
    </source>
</evidence>
<name>A0AAX1NEP1_9BACT</name>
<dbReference type="GO" id="GO:0016757">
    <property type="term" value="F:glycosyltransferase activity"/>
    <property type="evidence" value="ECO:0007669"/>
    <property type="project" value="UniProtKB-KW"/>
</dbReference>
<evidence type="ECO:0000259" key="5">
    <source>
        <dbReference type="Pfam" id="PF00535"/>
    </source>
</evidence>
<feature type="domain" description="Glycosyltransferase 2-like" evidence="5">
    <location>
        <begin position="9"/>
        <end position="180"/>
    </location>
</feature>
<keyword evidence="4" id="KW-0812">Transmembrane</keyword>
<keyword evidence="4" id="KW-1133">Transmembrane helix</keyword>
<dbReference type="Pfam" id="PF00535">
    <property type="entry name" value="Glycos_transf_2"/>
    <property type="match status" value="1"/>
</dbReference>
<dbReference type="InterPro" id="IPR001173">
    <property type="entry name" value="Glyco_trans_2-like"/>
</dbReference>
<dbReference type="InterPro" id="IPR029044">
    <property type="entry name" value="Nucleotide-diphossugar_trans"/>
</dbReference>
<reference evidence="6 7" key="1">
    <citation type="submission" date="2021-05" db="EMBL/GenBank/DDBJ databases">
        <title>Comparative genomic studies on the polysaccharide-degrading batcterial strains of the Flammeovirga genus.</title>
        <authorList>
            <person name="Zewei F."/>
            <person name="Zheng Z."/>
            <person name="Yu L."/>
            <person name="Ruyue G."/>
            <person name="Yanhong M."/>
            <person name="Yuanyuan C."/>
            <person name="Jingyan G."/>
            <person name="Wenjun H."/>
        </authorList>
    </citation>
    <scope>NUCLEOTIDE SEQUENCE [LARGE SCALE GENOMIC DNA]</scope>
    <source>
        <strain evidence="6 7">NBRC:100898</strain>
    </source>
</reference>
<organism evidence="6 7">
    <name type="scientific">Flammeovirga yaeyamensis</name>
    <dbReference type="NCBI Taxonomy" id="367791"/>
    <lineage>
        <taxon>Bacteria</taxon>
        <taxon>Pseudomonadati</taxon>
        <taxon>Bacteroidota</taxon>
        <taxon>Cytophagia</taxon>
        <taxon>Cytophagales</taxon>
        <taxon>Flammeovirgaceae</taxon>
        <taxon>Flammeovirga</taxon>
    </lineage>
</organism>
<dbReference type="Proteomes" id="UP000678679">
    <property type="component" value="Chromosome 2"/>
</dbReference>
<dbReference type="PANTHER" id="PTHR43179">
    <property type="entry name" value="RHAMNOSYLTRANSFERASE WBBL"/>
    <property type="match status" value="1"/>
</dbReference>
<feature type="transmembrane region" description="Helical" evidence="4">
    <location>
        <begin position="247"/>
        <end position="264"/>
    </location>
</feature>
<dbReference type="SUPFAM" id="SSF53448">
    <property type="entry name" value="Nucleotide-diphospho-sugar transferases"/>
    <property type="match status" value="1"/>
</dbReference>
<gene>
    <name evidence="6" type="ORF">KMW28_25960</name>
</gene>